<evidence type="ECO:0000313" key="3">
    <source>
        <dbReference type="EMBL" id="RCH56861.1"/>
    </source>
</evidence>
<dbReference type="Pfam" id="PF01966">
    <property type="entry name" value="HD"/>
    <property type="match status" value="1"/>
</dbReference>
<evidence type="ECO:0000256" key="1">
    <source>
        <dbReference type="SAM" id="MobiDB-lite"/>
    </source>
</evidence>
<dbReference type="CDD" id="cd00077">
    <property type="entry name" value="HDc"/>
    <property type="match status" value="1"/>
</dbReference>
<evidence type="ECO:0000259" key="2">
    <source>
        <dbReference type="Pfam" id="PF01966"/>
    </source>
</evidence>
<feature type="domain" description="HD" evidence="2">
    <location>
        <begin position="32"/>
        <end position="94"/>
    </location>
</feature>
<reference evidence="3 4" key="1">
    <citation type="submission" date="2018-05" db="EMBL/GenBank/DDBJ databases">
        <title>Mucilaginibacter hurinus sp. nov., isolated from briquette warehouse soil.</title>
        <authorList>
            <person name="Choi L."/>
        </authorList>
    </citation>
    <scope>NUCLEOTIDE SEQUENCE [LARGE SCALE GENOMIC DNA]</scope>
    <source>
        <strain evidence="3 4">ZR32</strain>
    </source>
</reference>
<feature type="compositionally biased region" description="Basic and acidic residues" evidence="1">
    <location>
        <begin position="192"/>
        <end position="211"/>
    </location>
</feature>
<dbReference type="Proteomes" id="UP000253209">
    <property type="component" value="Unassembled WGS sequence"/>
</dbReference>
<dbReference type="SUPFAM" id="SSF109604">
    <property type="entry name" value="HD-domain/PDEase-like"/>
    <property type="match status" value="1"/>
</dbReference>
<organism evidence="3 4">
    <name type="scientific">Mucilaginibacter hurinus</name>
    <dbReference type="NCBI Taxonomy" id="2201324"/>
    <lineage>
        <taxon>Bacteria</taxon>
        <taxon>Pseudomonadati</taxon>
        <taxon>Bacteroidota</taxon>
        <taxon>Sphingobacteriia</taxon>
        <taxon>Sphingobacteriales</taxon>
        <taxon>Sphingobacteriaceae</taxon>
        <taxon>Mucilaginibacter</taxon>
    </lineage>
</organism>
<dbReference type="EMBL" id="QGDC01000001">
    <property type="protein sequence ID" value="RCH56861.1"/>
    <property type="molecule type" value="Genomic_DNA"/>
</dbReference>
<protein>
    <recommendedName>
        <fullName evidence="2">HD domain-containing protein</fullName>
    </recommendedName>
</protein>
<name>A0A367GVM7_9SPHI</name>
<feature type="region of interest" description="Disordered" evidence="1">
    <location>
        <begin position="179"/>
        <end position="211"/>
    </location>
</feature>
<accession>A0A367GVM7</accession>
<gene>
    <name evidence="3" type="ORF">DJ568_03120</name>
</gene>
<dbReference type="InterPro" id="IPR003607">
    <property type="entry name" value="HD/PDEase_dom"/>
</dbReference>
<sequence>MIMKMELIENCEKYVRQLFDEKLPASMYFHNIDHTLSVVAATERLLSELTVSDSDKQIVLVAAWLHDTGYCYTYEGHEAISMTLAGDFLRNEQRSDLFISEVNYCIRATRFPPSPVRQTHSIICDADMAHLSSPYYPELTELLRKEWEVHLGQTYTEQDWDKLNLRFLSTHRYFTSAGQSNWESGKMSNLRSLERKVQRSDDDPLYPEDKP</sequence>
<dbReference type="AlphaFoldDB" id="A0A367GVM7"/>
<dbReference type="Gene3D" id="1.10.3210.10">
    <property type="entry name" value="Hypothetical protein af1432"/>
    <property type="match status" value="1"/>
</dbReference>
<comment type="caution">
    <text evidence="3">The sequence shown here is derived from an EMBL/GenBank/DDBJ whole genome shotgun (WGS) entry which is preliminary data.</text>
</comment>
<proteinExistence type="predicted"/>
<feature type="compositionally biased region" description="Polar residues" evidence="1">
    <location>
        <begin position="179"/>
        <end position="191"/>
    </location>
</feature>
<keyword evidence="4" id="KW-1185">Reference proteome</keyword>
<evidence type="ECO:0000313" key="4">
    <source>
        <dbReference type="Proteomes" id="UP000253209"/>
    </source>
</evidence>
<dbReference type="InterPro" id="IPR006674">
    <property type="entry name" value="HD_domain"/>
</dbReference>